<dbReference type="InterPro" id="IPR029032">
    <property type="entry name" value="AhpD-like"/>
</dbReference>
<evidence type="ECO:0000313" key="1">
    <source>
        <dbReference type="EMBL" id="VAW65114.1"/>
    </source>
</evidence>
<accession>A0A3B0Y945</accession>
<dbReference type="SUPFAM" id="SSF69118">
    <property type="entry name" value="AhpD-like"/>
    <property type="match status" value="1"/>
</dbReference>
<organism evidence="1">
    <name type="scientific">hydrothermal vent metagenome</name>
    <dbReference type="NCBI Taxonomy" id="652676"/>
    <lineage>
        <taxon>unclassified sequences</taxon>
        <taxon>metagenomes</taxon>
        <taxon>ecological metagenomes</taxon>
    </lineage>
</organism>
<dbReference type="EMBL" id="UOFG01000244">
    <property type="protein sequence ID" value="VAW65114.1"/>
    <property type="molecule type" value="Genomic_DNA"/>
</dbReference>
<gene>
    <name evidence="1" type="ORF">MNBD_GAMMA11-2116</name>
</gene>
<dbReference type="Gene3D" id="1.20.1290.10">
    <property type="entry name" value="AhpD-like"/>
    <property type="match status" value="1"/>
</dbReference>
<sequence>MIMTKLENWMVDDMTGKQVRYLSPVPANSPTPEIVELYTQVRREFQLVPPLTLFSPSAELFDGVWRVLRESLIIDGSVQRSTLEAVSAAVSSINACPYCVDAHSGMLHATSRHDVVDSLYANDMSLIQDDETRRIVQWALATKTPGAAILESPPFTVDQAPEIIGTAMVFHFINRMVSVFLSTSPMPVAFESITLRKIAVRIFGATMAKKIVNREATNEPLGDSASLEHMPEDLKWALPCKSIALAFSHFSELMVQQEAQYIPLSVANIVHKQLDLWLGEDMPMGNGWVDRLTDDLSGADKQIAKLALLAALAPYRVDDTVVSEFQAECPGDNALLAVTAWASFAAVRKVGTWMWQP</sequence>
<name>A0A3B0Y945_9ZZZZ</name>
<dbReference type="PANTHER" id="PTHR35446:SF2">
    <property type="entry name" value="CARBOXYMUCONOLACTONE DECARBOXYLASE-LIKE DOMAIN-CONTAINING PROTEIN"/>
    <property type="match status" value="1"/>
</dbReference>
<dbReference type="PANTHER" id="PTHR35446">
    <property type="entry name" value="SI:CH211-175M2.5"/>
    <property type="match status" value="1"/>
</dbReference>
<protein>
    <submittedName>
        <fullName evidence="1">Uncharacterized protein</fullName>
    </submittedName>
</protein>
<reference evidence="1" key="1">
    <citation type="submission" date="2018-06" db="EMBL/GenBank/DDBJ databases">
        <authorList>
            <person name="Zhirakovskaya E."/>
        </authorList>
    </citation>
    <scope>NUCLEOTIDE SEQUENCE</scope>
</reference>
<proteinExistence type="predicted"/>
<dbReference type="AlphaFoldDB" id="A0A3B0Y945"/>